<dbReference type="GO" id="GO:0051920">
    <property type="term" value="F:peroxiredoxin activity"/>
    <property type="evidence" value="ECO:0007669"/>
    <property type="project" value="InterPro"/>
</dbReference>
<dbReference type="eggNOG" id="COG2128">
    <property type="taxonomic scope" value="Bacteria"/>
</dbReference>
<evidence type="ECO:0000259" key="1">
    <source>
        <dbReference type="Pfam" id="PF02627"/>
    </source>
</evidence>
<dbReference type="AlphaFoldDB" id="I2B5E8"/>
<dbReference type="PANTHER" id="PTHR34846:SF10">
    <property type="entry name" value="CYTOPLASMIC PROTEIN"/>
    <property type="match status" value="1"/>
</dbReference>
<dbReference type="HOGENOM" id="CLU_082760_6_0_6"/>
<evidence type="ECO:0000313" key="2">
    <source>
        <dbReference type="EMBL" id="AFJ45752.1"/>
    </source>
</evidence>
<reference evidence="2 3" key="1">
    <citation type="journal article" date="2012" name="J. Bacteriol.">
        <title>Complete genome sequence of the B12-producing Shimwellia blattae strain DSM 4481, isolated from a cockroach.</title>
        <authorList>
            <person name="Brzuszkiewicz E."/>
            <person name="Waschkowitz T."/>
            <person name="Wiezer A."/>
            <person name="Daniel R."/>
        </authorList>
    </citation>
    <scope>NUCLEOTIDE SEQUENCE [LARGE SCALE GENOMIC DNA]</scope>
    <source>
        <strain evidence="3">ATCC 29907 / DSM 4481 / JCM 1650 / NBRC 105725 / CDC 9005-74</strain>
    </source>
</reference>
<dbReference type="SUPFAM" id="SSF69118">
    <property type="entry name" value="AhpD-like"/>
    <property type="match status" value="1"/>
</dbReference>
<dbReference type="NCBIfam" id="TIGR00778">
    <property type="entry name" value="ahpD_dom"/>
    <property type="match status" value="1"/>
</dbReference>
<dbReference type="Gene3D" id="1.20.1290.10">
    <property type="entry name" value="AhpD-like"/>
    <property type="match status" value="1"/>
</dbReference>
<evidence type="ECO:0000313" key="3">
    <source>
        <dbReference type="Proteomes" id="UP000001955"/>
    </source>
</evidence>
<protein>
    <recommendedName>
        <fullName evidence="1">Carboxymuconolactone decarboxylase-like domain-containing protein</fullName>
    </recommendedName>
</protein>
<dbReference type="EMBL" id="CP001560">
    <property type="protein sequence ID" value="AFJ45752.1"/>
    <property type="molecule type" value="Genomic_DNA"/>
</dbReference>
<keyword evidence="3" id="KW-1185">Reference proteome</keyword>
<dbReference type="Pfam" id="PF02627">
    <property type="entry name" value="CMD"/>
    <property type="match status" value="1"/>
</dbReference>
<organism evidence="2 3">
    <name type="scientific">Shimwellia blattae (strain ATCC 29907 / DSM 4481 / JCM 1650 / NBRC 105725 / CDC 9005-74)</name>
    <name type="common">Escherichia blattae</name>
    <dbReference type="NCBI Taxonomy" id="630626"/>
    <lineage>
        <taxon>Bacteria</taxon>
        <taxon>Pseudomonadati</taxon>
        <taxon>Pseudomonadota</taxon>
        <taxon>Gammaproteobacteria</taxon>
        <taxon>Enterobacterales</taxon>
        <taxon>Enterobacteriaceae</taxon>
        <taxon>Shimwellia</taxon>
    </lineage>
</organism>
<feature type="domain" description="Carboxymuconolactone decarboxylase-like" evidence="1">
    <location>
        <begin position="40"/>
        <end position="110"/>
    </location>
</feature>
<gene>
    <name evidence="2" type="ordered locus">EBL_c06270</name>
</gene>
<dbReference type="InterPro" id="IPR029032">
    <property type="entry name" value="AhpD-like"/>
</dbReference>
<dbReference type="KEGG" id="ebt:EBL_c06270"/>
<dbReference type="InterPro" id="IPR004675">
    <property type="entry name" value="AhpD_core"/>
</dbReference>
<dbReference type="PANTHER" id="PTHR34846">
    <property type="entry name" value="4-CARBOXYMUCONOLACTONE DECARBOXYLASE FAMILY PROTEIN (AFU_ORTHOLOGUE AFUA_6G11590)"/>
    <property type="match status" value="1"/>
</dbReference>
<dbReference type="STRING" id="630626.EBL_c06270"/>
<dbReference type="InterPro" id="IPR003779">
    <property type="entry name" value="CMD-like"/>
</dbReference>
<dbReference type="Proteomes" id="UP000001955">
    <property type="component" value="Chromosome"/>
</dbReference>
<proteinExistence type="predicted"/>
<sequence>MQLLVLLRNLLHRSNRMTQRIDYMKTSPAGVKALGGVHAYIGQCGLEKSLVELVDLRVSQINGCAFCLDMHTRALLAQGMTPVKLALVQVWEEAGNVFSAREKAALAWAETVTRVADTHVPDSAFDAAAAVFSEKELADLTMAIGLINAYNRLAISFRNVPREAAEG</sequence>
<accession>I2B5E8</accession>
<dbReference type="PATRIC" id="fig|630626.3.peg.620"/>
<name>I2B5E8_SHIBC</name>